<dbReference type="HOGENOM" id="CLU_952567_0_0_5"/>
<organism evidence="1 2">
    <name type="scientific">Neorickettsia helminthoeca str. Oregon</name>
    <dbReference type="NCBI Taxonomy" id="1286528"/>
    <lineage>
        <taxon>Bacteria</taxon>
        <taxon>Pseudomonadati</taxon>
        <taxon>Pseudomonadota</taxon>
        <taxon>Alphaproteobacteria</taxon>
        <taxon>Rickettsiales</taxon>
        <taxon>Anaplasmataceae</taxon>
        <taxon>Neorickettsia</taxon>
    </lineage>
</organism>
<dbReference type="RefSeq" id="WP_232214991.1">
    <property type="nucleotide sequence ID" value="NZ_CP007481.1"/>
</dbReference>
<accession>X5H2X9</accession>
<dbReference type="Proteomes" id="UP000023755">
    <property type="component" value="Chromosome"/>
</dbReference>
<dbReference type="AlphaFoldDB" id="X5H2X9"/>
<keyword evidence="2" id="KW-1185">Reference proteome</keyword>
<proteinExistence type="predicted"/>
<gene>
    <name evidence="1" type="ORF">NHE_0028</name>
</gene>
<dbReference type="EMBL" id="CP007481">
    <property type="protein sequence ID" value="AHX11003.1"/>
    <property type="molecule type" value="Genomic_DNA"/>
</dbReference>
<protein>
    <submittedName>
        <fullName evidence="1">Uncharacterized protein</fullName>
    </submittedName>
</protein>
<name>X5H2X9_9RICK</name>
<reference evidence="1 2" key="1">
    <citation type="submission" date="2014-03" db="EMBL/GenBank/DDBJ databases">
        <title>Sequencing and Comparison of Genomes and Transcriptome Profiles of Human Ehrlichiosis Agents.</title>
        <authorList>
            <person name="Lin M."/>
            <person name="Daugherty S.C."/>
            <person name="Nagaraj S."/>
            <person name="Cheng Z."/>
            <person name="Xiong Q."/>
            <person name="Lin F.-Y."/>
            <person name="Sengamalay N."/>
            <person name="Ott S."/>
            <person name="Godinez A."/>
            <person name="Tallon L.J."/>
            <person name="Sadzewicz L."/>
            <person name="Fraser C.M."/>
            <person name="Dunning Hotopp J.C."/>
            <person name="Rikihisa Y."/>
        </authorList>
    </citation>
    <scope>NUCLEOTIDE SEQUENCE [LARGE SCALE GENOMIC DNA]</scope>
    <source>
        <strain evidence="1 2">Oregon</strain>
    </source>
</reference>
<sequence>MQGKDGKISRALKRKLEGSGIIGQLAEGITTRSATLEKHKEIFFSEVALHNPDLAEFCRRHATFLGLQDLGKISEEAVRTQAQSFLEGYEAASAMKDEVKELQAKMLKASEHLGKANPKAKKMLVEDLKAIGHSGTVAAKLMSGLESVTGIDMSKGFSGLMKGLASKIGPKGGDSDPTKTKSDMECLLAIKGAKSVSMPLTLVKGIMVAVAAPQGIPLAGAGLTMFPIVMMVWPALAIWDLCNLPQNIMGSPFASGNLNILVRECEAGFCGGPKIAENLQDLGPSGKKQRSL</sequence>
<evidence type="ECO:0000313" key="1">
    <source>
        <dbReference type="EMBL" id="AHX11003.1"/>
    </source>
</evidence>
<dbReference type="KEGG" id="nhm:NHE_0028"/>
<evidence type="ECO:0000313" key="2">
    <source>
        <dbReference type="Proteomes" id="UP000023755"/>
    </source>
</evidence>